<dbReference type="InterPro" id="IPR050509">
    <property type="entry name" value="CoA-transferase_III"/>
</dbReference>
<dbReference type="HOGENOM" id="CLU_021588_0_1_1"/>
<accession>A0A0B2WYH6</accession>
<gene>
    <name evidence="2" type="ORF">MAM_03763</name>
</gene>
<dbReference type="STRING" id="1081103.A0A0B2WYH6"/>
<dbReference type="SUPFAM" id="SSF89796">
    <property type="entry name" value="CoA-transferase family III (CaiB/BaiF)"/>
    <property type="match status" value="2"/>
</dbReference>
<proteinExistence type="inferred from homology"/>
<dbReference type="Gene3D" id="3.40.50.10540">
    <property type="entry name" value="Crotonobetainyl-coa:carnitine coa-transferase, domain 1"/>
    <property type="match status" value="1"/>
</dbReference>
<organism evidence="2 3">
    <name type="scientific">Metarhizium album (strain ARSEF 1941)</name>
    <dbReference type="NCBI Taxonomy" id="1081103"/>
    <lineage>
        <taxon>Eukaryota</taxon>
        <taxon>Fungi</taxon>
        <taxon>Dikarya</taxon>
        <taxon>Ascomycota</taxon>
        <taxon>Pezizomycotina</taxon>
        <taxon>Sordariomycetes</taxon>
        <taxon>Hypocreomycetidae</taxon>
        <taxon>Hypocreales</taxon>
        <taxon>Clavicipitaceae</taxon>
        <taxon>Metarhizium</taxon>
    </lineage>
</organism>
<reference evidence="2 3" key="1">
    <citation type="journal article" date="2014" name="Proc. Natl. Acad. Sci. U.S.A.">
        <title>Trajectory and genomic determinants of fungal-pathogen speciation and host adaptation.</title>
        <authorList>
            <person name="Hu X."/>
            <person name="Xiao G."/>
            <person name="Zheng P."/>
            <person name="Shang Y."/>
            <person name="Su Y."/>
            <person name="Zhang X."/>
            <person name="Liu X."/>
            <person name="Zhan S."/>
            <person name="St Leger R.J."/>
            <person name="Wang C."/>
        </authorList>
    </citation>
    <scope>NUCLEOTIDE SEQUENCE [LARGE SCALE GENOMIC DNA]</scope>
    <source>
        <strain evidence="2 3">ARSEF 1941</strain>
    </source>
</reference>
<evidence type="ECO:0000256" key="1">
    <source>
        <dbReference type="ARBA" id="ARBA00008383"/>
    </source>
</evidence>
<dbReference type="GO" id="GO:0003824">
    <property type="term" value="F:catalytic activity"/>
    <property type="evidence" value="ECO:0007669"/>
    <property type="project" value="InterPro"/>
</dbReference>
<dbReference type="OrthoDB" id="5863171at2759"/>
<evidence type="ECO:0000313" key="2">
    <source>
        <dbReference type="EMBL" id="KHN98639.1"/>
    </source>
</evidence>
<comment type="similarity">
    <text evidence="1">Belongs to the CoA-transferase III family.</text>
</comment>
<dbReference type="GeneID" id="63738218"/>
<dbReference type="RefSeq" id="XP_040679705.1">
    <property type="nucleotide sequence ID" value="XM_040822562.1"/>
</dbReference>
<name>A0A0B2WYH6_METAS</name>
<sequence>MATEAHHDLPNRGSFTTRDIIHDIWATVNLPQEALAALHLPGADTGPALPSSFKIGPLAQASIALSALAARLVRSTSEAAADGGGGSLLRAVRVPAAHAVIEFKSNSLYELRRNERPLPRSSHNPVGGMHGASDGHVLIHDLLPNHVGAALELLGLPGDATRQRVAGKVAQWDKTDLEEAATGAGGAAIYALRSCLSGLRVVELTRVIAGPLAGKTLAAHGADVLWVTSPSLPTVPALDVDLGRGKRHVHLDMHDARDKQRLLELLRTCDVFVQGYRPSSLAAHGLSEEELVRANPGIICASVSAFGPAGPWARRRGFDSLVQACSGINVSEAERAGQGETSRALPCQALDHGSGYLLATGVMAAVHHRAVRGGAWRVHVSLAGTMKYLRSLGQYPGATGFAVSDYVKGENVPAETLVTTETAWGTLTAVRHSAEIEGCEVGWDLMPCPPEDNEAVWAS</sequence>
<dbReference type="InterPro" id="IPR003673">
    <property type="entry name" value="CoA-Trfase_fam_III"/>
</dbReference>
<keyword evidence="3" id="KW-1185">Reference proteome</keyword>
<dbReference type="EMBL" id="AZHE01000007">
    <property type="protein sequence ID" value="KHN98639.1"/>
    <property type="molecule type" value="Genomic_DNA"/>
</dbReference>
<dbReference type="PANTHER" id="PTHR48228">
    <property type="entry name" value="SUCCINYL-COA--D-CITRAMALATE COA-TRANSFERASE"/>
    <property type="match status" value="1"/>
</dbReference>
<comment type="caution">
    <text evidence="2">The sequence shown here is derived from an EMBL/GenBank/DDBJ whole genome shotgun (WGS) entry which is preliminary data.</text>
</comment>
<protein>
    <submittedName>
        <fullName evidence="2">CAIB/BAIF family enzyme</fullName>
    </submittedName>
</protein>
<dbReference type="Proteomes" id="UP000030816">
    <property type="component" value="Unassembled WGS sequence"/>
</dbReference>
<evidence type="ECO:0000313" key="3">
    <source>
        <dbReference type="Proteomes" id="UP000030816"/>
    </source>
</evidence>
<dbReference type="AlphaFoldDB" id="A0A0B2WYH6"/>
<dbReference type="InterPro" id="IPR023606">
    <property type="entry name" value="CoA-Trfase_III_dom_1_sf"/>
</dbReference>
<dbReference type="Pfam" id="PF02515">
    <property type="entry name" value="CoA_transf_3"/>
    <property type="match status" value="1"/>
</dbReference>
<dbReference type="PANTHER" id="PTHR48228:SF4">
    <property type="entry name" value="BLR3030 PROTEIN"/>
    <property type="match status" value="1"/>
</dbReference>